<feature type="compositionally biased region" description="Polar residues" evidence="1">
    <location>
        <begin position="31"/>
        <end position="41"/>
    </location>
</feature>
<name>A0A8H6YIX2_9AGAR</name>
<dbReference type="GO" id="GO:0016301">
    <property type="term" value="F:kinase activity"/>
    <property type="evidence" value="ECO:0007669"/>
    <property type="project" value="UniProtKB-KW"/>
</dbReference>
<proteinExistence type="predicted"/>
<dbReference type="OrthoDB" id="2996338at2759"/>
<dbReference type="EMBL" id="JACAZI010000004">
    <property type="protein sequence ID" value="KAF7361965.1"/>
    <property type="molecule type" value="Genomic_DNA"/>
</dbReference>
<keyword evidence="2" id="KW-0808">Transferase</keyword>
<evidence type="ECO:0000313" key="3">
    <source>
        <dbReference type="Proteomes" id="UP000620124"/>
    </source>
</evidence>
<reference evidence="2" key="1">
    <citation type="submission" date="2020-05" db="EMBL/GenBank/DDBJ databases">
        <title>Mycena genomes resolve the evolution of fungal bioluminescence.</title>
        <authorList>
            <person name="Tsai I.J."/>
        </authorList>
    </citation>
    <scope>NUCLEOTIDE SEQUENCE</scope>
    <source>
        <strain evidence="2">CCC161011</strain>
    </source>
</reference>
<feature type="compositionally biased region" description="Low complexity" evidence="1">
    <location>
        <begin position="55"/>
        <end position="73"/>
    </location>
</feature>
<dbReference type="Proteomes" id="UP000620124">
    <property type="component" value="Unassembled WGS sequence"/>
</dbReference>
<accession>A0A8H6YIX2</accession>
<keyword evidence="3" id="KW-1185">Reference proteome</keyword>
<gene>
    <name evidence="2" type="ORF">MVEN_00541500</name>
</gene>
<feature type="compositionally biased region" description="Low complexity" evidence="1">
    <location>
        <begin position="88"/>
        <end position="108"/>
    </location>
</feature>
<feature type="region of interest" description="Disordered" evidence="1">
    <location>
        <begin position="88"/>
        <end position="127"/>
    </location>
</feature>
<evidence type="ECO:0000313" key="2">
    <source>
        <dbReference type="EMBL" id="KAF7361965.1"/>
    </source>
</evidence>
<feature type="region of interest" description="Disordered" evidence="1">
    <location>
        <begin position="245"/>
        <end position="287"/>
    </location>
</feature>
<protein>
    <submittedName>
        <fullName evidence="2">Serine/threonine-protein kinase KIC1</fullName>
    </submittedName>
</protein>
<feature type="region of interest" description="Disordered" evidence="1">
    <location>
        <begin position="1"/>
        <end position="75"/>
    </location>
</feature>
<organism evidence="2 3">
    <name type="scientific">Mycena venus</name>
    <dbReference type="NCBI Taxonomy" id="2733690"/>
    <lineage>
        <taxon>Eukaryota</taxon>
        <taxon>Fungi</taxon>
        <taxon>Dikarya</taxon>
        <taxon>Basidiomycota</taxon>
        <taxon>Agaricomycotina</taxon>
        <taxon>Agaricomycetes</taxon>
        <taxon>Agaricomycetidae</taxon>
        <taxon>Agaricales</taxon>
        <taxon>Marasmiineae</taxon>
        <taxon>Mycenaceae</taxon>
        <taxon>Mycena</taxon>
    </lineage>
</organism>
<evidence type="ECO:0000256" key="1">
    <source>
        <dbReference type="SAM" id="MobiDB-lite"/>
    </source>
</evidence>
<dbReference type="AlphaFoldDB" id="A0A8H6YIX2"/>
<keyword evidence="2" id="KW-0418">Kinase</keyword>
<comment type="caution">
    <text evidence="2">The sequence shown here is derived from an EMBL/GenBank/DDBJ whole genome shotgun (WGS) entry which is preliminary data.</text>
</comment>
<sequence length="287" mass="30338">MNRKRSQSSADGLNSTKRDVDLASPAAFQFPPTQKILSPSIPSVLPLQLQKSHSRTSPTHSSTSTLPLSPGSHQATYSLDTTAAARRFPAAPSPRSTPSMTRTRSATALPETAHTKSTASYLPSNHLPDLGENEVEAIRAITVIRPGLGTPGLKDVLKIPSLTSEHHIGISDLLPPSPSATSSLASISSITSVGPAIRPLDYTALITNESTHTELARTIDDLSQWLSIVETGLGNMLEMTYASTIAEEQEGPTSDPEDETPYLEHSSDSGGQGASDRSLRQPLAATG</sequence>
<feature type="compositionally biased region" description="Acidic residues" evidence="1">
    <location>
        <begin position="247"/>
        <end position="261"/>
    </location>
</feature>